<evidence type="ECO:0000313" key="10">
    <source>
        <dbReference type="Proteomes" id="UP000287033"/>
    </source>
</evidence>
<dbReference type="GO" id="GO:0006612">
    <property type="term" value="P:protein targeting to membrane"/>
    <property type="evidence" value="ECO:0007669"/>
    <property type="project" value="TreeGrafter"/>
</dbReference>
<dbReference type="OrthoDB" id="2190159at2759"/>
<dbReference type="STRING" id="137246.A0A401RY49"/>
<name>A0A401RY49_CHIPU</name>
<comment type="caution">
    <text evidence="9">The sequence shown here is derived from an EMBL/GenBank/DDBJ whole genome shotgun (WGS) entry which is preliminary data.</text>
</comment>
<evidence type="ECO:0000256" key="5">
    <source>
        <dbReference type="ARBA" id="ARBA00022824"/>
    </source>
</evidence>
<dbReference type="Proteomes" id="UP000287033">
    <property type="component" value="Unassembled WGS sequence"/>
</dbReference>
<keyword evidence="5" id="KW-0256">Endoplasmic reticulum</keyword>
<evidence type="ECO:0000256" key="3">
    <source>
        <dbReference type="ARBA" id="ARBA00011396"/>
    </source>
</evidence>
<comment type="similarity">
    <text evidence="2">Belongs to the ERF4 family.</text>
</comment>
<dbReference type="GO" id="GO:0000139">
    <property type="term" value="C:Golgi membrane"/>
    <property type="evidence" value="ECO:0007669"/>
    <property type="project" value="UniProtKB-SubCell"/>
</dbReference>
<organism evidence="9 10">
    <name type="scientific">Chiloscyllium punctatum</name>
    <name type="common">Brownbanded bambooshark</name>
    <name type="synonym">Hemiscyllium punctatum</name>
    <dbReference type="NCBI Taxonomy" id="137246"/>
    <lineage>
        <taxon>Eukaryota</taxon>
        <taxon>Metazoa</taxon>
        <taxon>Chordata</taxon>
        <taxon>Craniata</taxon>
        <taxon>Vertebrata</taxon>
        <taxon>Chondrichthyes</taxon>
        <taxon>Elasmobranchii</taxon>
        <taxon>Galeomorphii</taxon>
        <taxon>Galeoidea</taxon>
        <taxon>Orectolobiformes</taxon>
        <taxon>Hemiscylliidae</taxon>
        <taxon>Chiloscyllium</taxon>
    </lineage>
</organism>
<keyword evidence="10" id="KW-1185">Reference proteome</keyword>
<proteinExistence type="inferred from homology"/>
<evidence type="ECO:0000256" key="1">
    <source>
        <dbReference type="ARBA" id="ARBA00004406"/>
    </source>
</evidence>
<evidence type="ECO:0000256" key="7">
    <source>
        <dbReference type="ARBA" id="ARBA00037794"/>
    </source>
</evidence>
<dbReference type="GO" id="GO:0002178">
    <property type="term" value="C:palmitoyltransferase complex"/>
    <property type="evidence" value="ECO:0007669"/>
    <property type="project" value="TreeGrafter"/>
</dbReference>
<comment type="subunit">
    <text evidence="3">Interacts with ERF2.</text>
</comment>
<dbReference type="InterPro" id="IPR051371">
    <property type="entry name" value="Ras_palmitoyltransferase"/>
</dbReference>
<dbReference type="Pfam" id="PF10256">
    <property type="entry name" value="Erf4"/>
    <property type="match status" value="1"/>
</dbReference>
<protein>
    <recommendedName>
        <fullName evidence="4">Ras modification protein ERF4</fullName>
    </recommendedName>
</protein>
<evidence type="ECO:0000259" key="8">
    <source>
        <dbReference type="Pfam" id="PF10256"/>
    </source>
</evidence>
<evidence type="ECO:0000313" key="9">
    <source>
        <dbReference type="EMBL" id="GCC23029.1"/>
    </source>
</evidence>
<sequence>MPGSVCGTKPKIVAPRTPCLASVRQTLLLEVELNGREVASLKLLVFLYSEPADLPLHYYFHHTHCLQDLRQNTALTSKVFIQRDYSSGTVCQFQTKFPSELENRIDRQQFEETIRVLNNLYAEAEKVGGQSYVEGCLACLTAYTIFLCMETHYEKVLKKIAKYIQEQNEKTYAPRGLVIVDPIERGLRVIEISIYEDRNFSSGR</sequence>
<dbReference type="PANTHER" id="PTHR13254:SF0">
    <property type="entry name" value="GOLGIN SUBFAMILY A MEMBER 7_ERF4 DOMAIN-CONTAINING PROTEIN"/>
    <property type="match status" value="1"/>
</dbReference>
<evidence type="ECO:0000256" key="4">
    <source>
        <dbReference type="ARBA" id="ARBA00018463"/>
    </source>
</evidence>
<reference evidence="9 10" key="1">
    <citation type="journal article" date="2018" name="Nat. Ecol. Evol.">
        <title>Shark genomes provide insights into elasmobranch evolution and the origin of vertebrates.</title>
        <authorList>
            <person name="Hara Y"/>
            <person name="Yamaguchi K"/>
            <person name="Onimaru K"/>
            <person name="Kadota M"/>
            <person name="Koyanagi M"/>
            <person name="Keeley SD"/>
            <person name="Tatsumi K"/>
            <person name="Tanaka K"/>
            <person name="Motone F"/>
            <person name="Kageyama Y"/>
            <person name="Nozu R"/>
            <person name="Adachi N"/>
            <person name="Nishimura O"/>
            <person name="Nakagawa R"/>
            <person name="Tanegashima C"/>
            <person name="Kiyatake I"/>
            <person name="Matsumoto R"/>
            <person name="Murakumo K"/>
            <person name="Nishida K"/>
            <person name="Terakita A"/>
            <person name="Kuratani S"/>
            <person name="Sato K"/>
            <person name="Hyodo S Kuraku.S."/>
        </authorList>
    </citation>
    <scope>NUCLEOTIDE SEQUENCE [LARGE SCALE GENOMIC DNA]</scope>
</reference>
<dbReference type="AlphaFoldDB" id="A0A401RY49"/>
<dbReference type="GO" id="GO:0005789">
    <property type="term" value="C:endoplasmic reticulum membrane"/>
    <property type="evidence" value="ECO:0007669"/>
    <property type="project" value="UniProtKB-SubCell"/>
</dbReference>
<feature type="domain" description="Golgin subfamily A member 7/ERF4" evidence="8">
    <location>
        <begin position="79"/>
        <end position="191"/>
    </location>
</feature>
<dbReference type="EMBL" id="BEZZ01000022">
    <property type="protein sequence ID" value="GCC23029.1"/>
    <property type="molecule type" value="Genomic_DNA"/>
</dbReference>
<dbReference type="InterPro" id="IPR019383">
    <property type="entry name" value="Golgin_A_7/ERF4"/>
</dbReference>
<keyword evidence="6" id="KW-0472">Membrane</keyword>
<evidence type="ECO:0000256" key="2">
    <source>
        <dbReference type="ARBA" id="ARBA00007732"/>
    </source>
</evidence>
<dbReference type="PANTHER" id="PTHR13254">
    <property type="entry name" value="GOLGI AUTOANTIGEN, GOLGIN SUBFAMILY A, 7"/>
    <property type="match status" value="1"/>
</dbReference>
<evidence type="ECO:0000256" key="6">
    <source>
        <dbReference type="ARBA" id="ARBA00023136"/>
    </source>
</evidence>
<gene>
    <name evidence="9" type="ORF">chiPu_0001420</name>
</gene>
<comment type="subcellular location">
    <subcellularLocation>
        <location evidence="1">Endoplasmic reticulum membrane</location>
        <topology evidence="1">Peripheral membrane protein</topology>
    </subcellularLocation>
    <subcellularLocation>
        <location evidence="7">Golgi apparatus membrane</location>
        <topology evidence="7">Lipid-anchor</topology>
    </subcellularLocation>
</comment>
<accession>A0A401RY49</accession>